<dbReference type="Proteomes" id="UP000184207">
    <property type="component" value="Unassembled WGS sequence"/>
</dbReference>
<evidence type="ECO:0000256" key="1">
    <source>
        <dbReference type="SAM" id="MobiDB-lite"/>
    </source>
</evidence>
<feature type="region of interest" description="Disordered" evidence="1">
    <location>
        <begin position="222"/>
        <end position="247"/>
    </location>
</feature>
<dbReference type="PROSITE" id="PS51257">
    <property type="entry name" value="PROKAR_LIPOPROTEIN"/>
    <property type="match status" value="1"/>
</dbReference>
<evidence type="ECO:0008006" key="4">
    <source>
        <dbReference type="Google" id="ProtNLM"/>
    </source>
</evidence>
<protein>
    <recommendedName>
        <fullName evidence="4">Lipoprotein</fullName>
    </recommendedName>
</protein>
<organism evidence="2 3">
    <name type="scientific">Fervidobacterium gondwanense DSM 13020</name>
    <dbReference type="NCBI Taxonomy" id="1121883"/>
    <lineage>
        <taxon>Bacteria</taxon>
        <taxon>Thermotogati</taxon>
        <taxon>Thermotogota</taxon>
        <taxon>Thermotogae</taxon>
        <taxon>Thermotogales</taxon>
        <taxon>Fervidobacteriaceae</taxon>
        <taxon>Fervidobacterium</taxon>
    </lineage>
</organism>
<proteinExistence type="predicted"/>
<reference evidence="3" key="1">
    <citation type="submission" date="2016-12" db="EMBL/GenBank/DDBJ databases">
        <authorList>
            <person name="Varghese N."/>
            <person name="Submissions S."/>
        </authorList>
    </citation>
    <scope>NUCLEOTIDE SEQUENCE [LARGE SCALE GENOMIC DNA]</scope>
    <source>
        <strain evidence="3">DSM 13020</strain>
    </source>
</reference>
<name>A0A1M7RWC6_FERGO</name>
<keyword evidence="3" id="KW-1185">Reference proteome</keyword>
<dbReference type="RefSeq" id="WP_072757474.1">
    <property type="nucleotide sequence ID" value="NZ_FRDJ01000001.1"/>
</dbReference>
<dbReference type="STRING" id="1121883.SAMN02745226_00255"/>
<gene>
    <name evidence="2" type="ORF">SAMN02745226_00255</name>
</gene>
<accession>A0A1M7RWC6</accession>
<dbReference type="EMBL" id="FRDJ01000001">
    <property type="protein sequence ID" value="SHN50530.1"/>
    <property type="molecule type" value="Genomic_DNA"/>
</dbReference>
<sequence>MRLSIMFSVTLLVIVIISIFLSSCAFLLSNIVSGSGNVTYTVWVYINGMPKKMVEDLNLSTAAEVSYKGSFSAKFFVGSALKREVPRKDLNDLFNKPIEDNINIITQPTGSIGISSSLTITYSTDTTFTAASSSVSFEFEKSFPLSEGKFYMIFDFSTDSDEGMLTVVPYSKGYKFTVITSKRDYVDVFDNEKGYRLISENIDGKYQCVFIGEKGKTYTFESSGNQKTIPVPQNTDKDGEIVDLSGQ</sequence>
<dbReference type="AlphaFoldDB" id="A0A1M7RWC6"/>
<evidence type="ECO:0000313" key="3">
    <source>
        <dbReference type="Proteomes" id="UP000184207"/>
    </source>
</evidence>
<feature type="compositionally biased region" description="Polar residues" evidence="1">
    <location>
        <begin position="222"/>
        <end position="234"/>
    </location>
</feature>
<evidence type="ECO:0000313" key="2">
    <source>
        <dbReference type="EMBL" id="SHN50530.1"/>
    </source>
</evidence>